<feature type="site" description="Transition state stabilizer" evidence="6">
    <location>
        <position position="180"/>
    </location>
</feature>
<keyword evidence="2 6" id="KW-0808">Transferase</keyword>
<feature type="active site" description="Proton donor/acceptor" evidence="6">
    <location>
        <position position="148"/>
    </location>
</feature>
<dbReference type="CDD" id="cd24010">
    <property type="entry name" value="ASKHA_NBD_AcK_PK"/>
    <property type="match status" value="1"/>
</dbReference>
<comment type="caution">
    <text evidence="8">The sequence shown here is derived from an EMBL/GenBank/DDBJ whole genome shotgun (WGS) entry which is preliminary data.</text>
</comment>
<feature type="binding site" evidence="6">
    <location>
        <begin position="208"/>
        <end position="212"/>
    </location>
    <ligand>
        <name>ATP</name>
        <dbReference type="ChEBI" id="CHEBI:30616"/>
    </ligand>
</feature>
<dbReference type="Pfam" id="PF00871">
    <property type="entry name" value="Acetate_kinase"/>
    <property type="match status" value="1"/>
</dbReference>
<comment type="similarity">
    <text evidence="1 6 7">Belongs to the acetokinase family.</text>
</comment>
<dbReference type="PIRSF" id="PIRSF000722">
    <property type="entry name" value="Acetate_prop_kin"/>
    <property type="match status" value="1"/>
</dbReference>
<comment type="subcellular location">
    <subcellularLocation>
        <location evidence="6">Cytoplasm</location>
    </subcellularLocation>
</comment>
<accession>A0ABN8GDA2</accession>
<keyword evidence="6" id="KW-0479">Metal-binding</keyword>
<feature type="binding site" evidence="6">
    <location>
        <begin position="283"/>
        <end position="285"/>
    </location>
    <ligand>
        <name>ATP</name>
        <dbReference type="ChEBI" id="CHEBI:30616"/>
    </ligand>
</feature>
<keyword evidence="6" id="KW-0963">Cytoplasm</keyword>
<evidence type="ECO:0000256" key="5">
    <source>
        <dbReference type="ARBA" id="ARBA00022840"/>
    </source>
</evidence>
<dbReference type="PROSITE" id="PS01075">
    <property type="entry name" value="ACETATE_KINASE_1"/>
    <property type="match status" value="1"/>
</dbReference>
<dbReference type="GO" id="GO:0008776">
    <property type="term" value="F:acetate kinase activity"/>
    <property type="evidence" value="ECO:0007669"/>
    <property type="project" value="UniProtKB-EC"/>
</dbReference>
<keyword evidence="4 6" id="KW-0418">Kinase</keyword>
<keyword evidence="9" id="KW-1185">Reference proteome</keyword>
<evidence type="ECO:0000256" key="3">
    <source>
        <dbReference type="ARBA" id="ARBA00022741"/>
    </source>
</evidence>
<gene>
    <name evidence="8" type="primary">ackA_2</name>
    <name evidence="6" type="synonym">ackA</name>
    <name evidence="8" type="ORF">PAECIP111891_02059</name>
</gene>
<dbReference type="InterPro" id="IPR000890">
    <property type="entry name" value="Aliphatic_acid_kin_short-chain"/>
</dbReference>
<dbReference type="Proteomes" id="UP000838821">
    <property type="component" value="Unassembled WGS sequence"/>
</dbReference>
<comment type="function">
    <text evidence="6">Catalyzes the formation of acetyl phosphate from acetate and ATP. Can also catalyze the reverse reaction.</text>
</comment>
<dbReference type="InterPro" id="IPR023865">
    <property type="entry name" value="Aliphatic_acid_kinase_CS"/>
</dbReference>
<comment type="pathway">
    <text evidence="6">Metabolic intermediate biosynthesis; acetyl-CoA biosynthesis; acetyl-CoA from acetate: step 1/2.</text>
</comment>
<dbReference type="PRINTS" id="PR00471">
    <property type="entry name" value="ACETATEKNASE"/>
</dbReference>
<dbReference type="PANTHER" id="PTHR21060:SF15">
    <property type="entry name" value="ACETATE KINASE-RELATED"/>
    <property type="match status" value="1"/>
</dbReference>
<dbReference type="EC" id="2.7.2.1" evidence="6"/>
<dbReference type="SUPFAM" id="SSF53067">
    <property type="entry name" value="Actin-like ATPase domain"/>
    <property type="match status" value="2"/>
</dbReference>
<feature type="binding site" evidence="6">
    <location>
        <begin position="331"/>
        <end position="335"/>
    </location>
    <ligand>
        <name>ATP</name>
        <dbReference type="ChEBI" id="CHEBI:30616"/>
    </ligand>
</feature>
<feature type="binding site" evidence="6">
    <location>
        <position position="14"/>
    </location>
    <ligand>
        <name>ATP</name>
        <dbReference type="ChEBI" id="CHEBI:30616"/>
    </ligand>
</feature>
<sequence length="401" mass="44417">MKVLVINSGSSSLKYQLYEMTKEIMLIKGRIERIGSETAIITVERYGRDETRLTQEILHHSEAVRAMLKLLTHKEYGVLDNISEIKAVGHRIVHGGEWFRSATLMNADVEQKIRQLYDLAPLHNPAHMIGIQAVTGHMPDVPQVAVFDTAFHQSISQKAYLYPIPLSLYKKYGIRRYGFHGTSHEYVSLRAAQLLNKPIEQLKIVTCHLGNGASCSAVSGGHSIDTSMGMTPLEGLMMGTRSGDIDSAIIPFILSKEDLTINEVNSMLNKHSGLLGISGISSDVREVQQAATDGDPRAILALDMYEYRIRKYIGAYSAAMNGIDALVFTGGVGENSVSLRHNVCEQLTFLGLKLDVEKNSERTQTERFISTESSPVRILVIPTNEELLIAQKTFSLLEGTK</sequence>
<name>A0ABN8GDA2_9BACL</name>
<dbReference type="Gene3D" id="3.30.420.40">
    <property type="match status" value="2"/>
</dbReference>
<evidence type="ECO:0000313" key="9">
    <source>
        <dbReference type="Proteomes" id="UP000838821"/>
    </source>
</evidence>
<organism evidence="8 9">
    <name type="scientific">Paenibacillus allorhizoplanae</name>
    <dbReference type="NCBI Taxonomy" id="2905648"/>
    <lineage>
        <taxon>Bacteria</taxon>
        <taxon>Bacillati</taxon>
        <taxon>Bacillota</taxon>
        <taxon>Bacilli</taxon>
        <taxon>Bacillales</taxon>
        <taxon>Paenibacillaceae</taxon>
        <taxon>Paenibacillus</taxon>
    </lineage>
</organism>
<evidence type="ECO:0000256" key="1">
    <source>
        <dbReference type="ARBA" id="ARBA00008748"/>
    </source>
</evidence>
<comment type="cofactor">
    <cofactor evidence="6">
        <name>Mg(2+)</name>
        <dbReference type="ChEBI" id="CHEBI:18420"/>
    </cofactor>
    <cofactor evidence="6">
        <name>Mn(2+)</name>
        <dbReference type="ChEBI" id="CHEBI:29035"/>
    </cofactor>
    <text evidence="6">Mg(2+). Can also accept Mn(2+).</text>
</comment>
<feature type="binding site" evidence="6">
    <location>
        <position position="91"/>
    </location>
    <ligand>
        <name>substrate</name>
    </ligand>
</feature>
<comment type="catalytic activity">
    <reaction evidence="6">
        <text>acetate + ATP = acetyl phosphate + ADP</text>
        <dbReference type="Rhea" id="RHEA:11352"/>
        <dbReference type="ChEBI" id="CHEBI:22191"/>
        <dbReference type="ChEBI" id="CHEBI:30089"/>
        <dbReference type="ChEBI" id="CHEBI:30616"/>
        <dbReference type="ChEBI" id="CHEBI:456216"/>
        <dbReference type="EC" id="2.7.2.1"/>
    </reaction>
</comment>
<keyword evidence="6" id="KW-0460">Magnesium</keyword>
<evidence type="ECO:0000256" key="4">
    <source>
        <dbReference type="ARBA" id="ARBA00022777"/>
    </source>
</evidence>
<feature type="binding site" evidence="6">
    <location>
        <position position="385"/>
    </location>
    <ligand>
        <name>Mg(2+)</name>
        <dbReference type="ChEBI" id="CHEBI:18420"/>
    </ligand>
</feature>
<dbReference type="HAMAP" id="MF_00020">
    <property type="entry name" value="Acetate_kinase"/>
    <property type="match status" value="1"/>
</dbReference>
<evidence type="ECO:0000256" key="7">
    <source>
        <dbReference type="RuleBase" id="RU003835"/>
    </source>
</evidence>
<evidence type="ECO:0000256" key="2">
    <source>
        <dbReference type="ARBA" id="ARBA00022679"/>
    </source>
</evidence>
<dbReference type="PANTHER" id="PTHR21060">
    <property type="entry name" value="ACETATE KINASE"/>
    <property type="match status" value="1"/>
</dbReference>
<dbReference type="RefSeq" id="WP_236286774.1">
    <property type="nucleotide sequence ID" value="NZ_CAKMMW010000004.1"/>
</dbReference>
<dbReference type="InterPro" id="IPR004372">
    <property type="entry name" value="Ac/propionate_kinase"/>
</dbReference>
<dbReference type="InterPro" id="IPR043129">
    <property type="entry name" value="ATPase_NBD"/>
</dbReference>
<evidence type="ECO:0000313" key="8">
    <source>
        <dbReference type="EMBL" id="CAH1202218.1"/>
    </source>
</evidence>
<reference evidence="8" key="1">
    <citation type="submission" date="2022-01" db="EMBL/GenBank/DDBJ databases">
        <authorList>
            <person name="Criscuolo A."/>
        </authorList>
    </citation>
    <scope>NUCLEOTIDE SEQUENCE</scope>
    <source>
        <strain evidence="8">CIP111891</strain>
    </source>
</reference>
<protein>
    <recommendedName>
        <fullName evidence="6">Acetate kinase</fullName>
        <ecNumber evidence="6">2.7.2.1</ecNumber>
    </recommendedName>
    <alternativeName>
        <fullName evidence="6">Acetokinase</fullName>
    </alternativeName>
</protein>
<feature type="site" description="Transition state stabilizer" evidence="6">
    <location>
        <position position="241"/>
    </location>
</feature>
<feature type="binding site" evidence="6">
    <location>
        <position position="7"/>
    </location>
    <ligand>
        <name>Mg(2+)</name>
        <dbReference type="ChEBI" id="CHEBI:18420"/>
    </ligand>
</feature>
<dbReference type="EMBL" id="CAKMMW010000004">
    <property type="protein sequence ID" value="CAH1202218.1"/>
    <property type="molecule type" value="Genomic_DNA"/>
</dbReference>
<evidence type="ECO:0000256" key="6">
    <source>
        <dbReference type="HAMAP-Rule" id="MF_00020"/>
    </source>
</evidence>
<keyword evidence="3 6" id="KW-0547">Nucleotide-binding</keyword>
<comment type="subunit">
    <text evidence="6">Homodimer.</text>
</comment>
<keyword evidence="5 6" id="KW-0067">ATP-binding</keyword>
<proteinExistence type="inferred from homology"/>
<dbReference type="NCBIfam" id="TIGR00016">
    <property type="entry name" value="ackA"/>
    <property type="match status" value="1"/>
</dbReference>